<feature type="compositionally biased region" description="Basic residues" evidence="2">
    <location>
        <begin position="49"/>
        <end position="59"/>
    </location>
</feature>
<protein>
    <submittedName>
        <fullName evidence="4">Uncharacterized protein</fullName>
    </submittedName>
</protein>
<keyword evidence="1" id="KW-0175">Coiled coil</keyword>
<keyword evidence="3" id="KW-0812">Transmembrane</keyword>
<keyword evidence="3" id="KW-0472">Membrane</keyword>
<feature type="compositionally biased region" description="Low complexity" evidence="2">
    <location>
        <begin position="14"/>
        <end position="37"/>
    </location>
</feature>
<organism evidence="4 5">
    <name type="scientific">Isoptericola jiangsuensis</name>
    <dbReference type="NCBI Taxonomy" id="548579"/>
    <lineage>
        <taxon>Bacteria</taxon>
        <taxon>Bacillati</taxon>
        <taxon>Actinomycetota</taxon>
        <taxon>Actinomycetes</taxon>
        <taxon>Micrococcales</taxon>
        <taxon>Promicromonosporaceae</taxon>
        <taxon>Isoptericola</taxon>
    </lineage>
</organism>
<evidence type="ECO:0000313" key="4">
    <source>
        <dbReference type="EMBL" id="PFG42894.1"/>
    </source>
</evidence>
<accession>A0A2A9EV32</accession>
<keyword evidence="5" id="KW-1185">Reference proteome</keyword>
<dbReference type="AlphaFoldDB" id="A0A2A9EV32"/>
<feature type="region of interest" description="Disordered" evidence="2">
    <location>
        <begin position="1"/>
        <end position="59"/>
    </location>
</feature>
<sequence>MTEPTPPPVPAPTAPTGAGRTAGASTAAGPEGGAAADGTGGADIGRSATGRRRRRRPGRRATVTAVVLAVALLAALVLAGYLWRATTAWQEHAATWEGSARDHAAQVADLQARLEGAQTDLSLTQEQLETATARITALADEKAQLGDEQVVAEQYLDYQRRVSEAAGVVATALGQCTSAQSQLIGYLGNREAYDPADLDRFAADVQALCDEANDANTQLQQELAG</sequence>
<evidence type="ECO:0000313" key="5">
    <source>
        <dbReference type="Proteomes" id="UP000224130"/>
    </source>
</evidence>
<keyword evidence="3" id="KW-1133">Transmembrane helix</keyword>
<proteinExistence type="predicted"/>
<feature type="compositionally biased region" description="Pro residues" evidence="2">
    <location>
        <begin position="1"/>
        <end position="13"/>
    </location>
</feature>
<name>A0A2A9EV32_9MICO</name>
<evidence type="ECO:0000256" key="3">
    <source>
        <dbReference type="SAM" id="Phobius"/>
    </source>
</evidence>
<evidence type="ECO:0000256" key="1">
    <source>
        <dbReference type="SAM" id="Coils"/>
    </source>
</evidence>
<reference evidence="4 5" key="1">
    <citation type="submission" date="2017-10" db="EMBL/GenBank/DDBJ databases">
        <title>Sequencing the genomes of 1000 actinobacteria strains.</title>
        <authorList>
            <person name="Klenk H.-P."/>
        </authorList>
    </citation>
    <scope>NUCLEOTIDE SEQUENCE [LARGE SCALE GENOMIC DNA]</scope>
    <source>
        <strain evidence="4 5">DSM 21863</strain>
    </source>
</reference>
<dbReference type="EMBL" id="PDJJ01000001">
    <property type="protein sequence ID" value="PFG42894.1"/>
    <property type="molecule type" value="Genomic_DNA"/>
</dbReference>
<feature type="coiled-coil region" evidence="1">
    <location>
        <begin position="100"/>
        <end position="148"/>
    </location>
</feature>
<feature type="transmembrane region" description="Helical" evidence="3">
    <location>
        <begin position="61"/>
        <end position="83"/>
    </location>
</feature>
<dbReference type="Proteomes" id="UP000224130">
    <property type="component" value="Unassembled WGS sequence"/>
</dbReference>
<comment type="caution">
    <text evidence="4">The sequence shown here is derived from an EMBL/GenBank/DDBJ whole genome shotgun (WGS) entry which is preliminary data.</text>
</comment>
<dbReference type="RefSeq" id="WP_245852226.1">
    <property type="nucleotide sequence ID" value="NZ_PDJJ01000001.1"/>
</dbReference>
<evidence type="ECO:0000256" key="2">
    <source>
        <dbReference type="SAM" id="MobiDB-lite"/>
    </source>
</evidence>
<gene>
    <name evidence="4" type="ORF">ATJ88_1567</name>
</gene>